<dbReference type="Gene3D" id="3.40.640.10">
    <property type="entry name" value="Type I PLP-dependent aspartate aminotransferase-like (Major domain)"/>
    <property type="match status" value="1"/>
</dbReference>
<accession>A0A8J1YD92</accession>
<dbReference type="PANTHER" id="PTHR32325:SF4">
    <property type="entry name" value="TRYPTOPHANASE"/>
    <property type="match status" value="1"/>
</dbReference>
<keyword evidence="3" id="KW-0663">Pyridoxal phosphate</keyword>
<evidence type="ECO:0000256" key="3">
    <source>
        <dbReference type="ARBA" id="ARBA00022898"/>
    </source>
</evidence>
<comment type="caution">
    <text evidence="4">The sequence shown here is derived from an EMBL/GenBank/DDBJ whole genome shotgun (WGS) entry which is preliminary data.</text>
</comment>
<dbReference type="InterPro" id="IPR015424">
    <property type="entry name" value="PyrdxlP-dep_Trfase"/>
</dbReference>
<name>A0A8J1YD92_OWEFU</name>
<dbReference type="PANTHER" id="PTHR32325">
    <property type="entry name" value="BETA-ELIMINATING LYASE-LIKE PROTEIN-RELATED"/>
    <property type="match status" value="1"/>
</dbReference>
<protein>
    <submittedName>
        <fullName evidence="4">Uncharacterized protein</fullName>
    </submittedName>
</protein>
<dbReference type="AlphaFoldDB" id="A0A8J1YD92"/>
<reference evidence="4" key="1">
    <citation type="submission" date="2022-03" db="EMBL/GenBank/DDBJ databases">
        <authorList>
            <person name="Martin C."/>
        </authorList>
    </citation>
    <scope>NUCLEOTIDE SEQUENCE</scope>
</reference>
<dbReference type="Proteomes" id="UP000749559">
    <property type="component" value="Unassembled WGS sequence"/>
</dbReference>
<sequence length="447" mass="49632">MEPGMEPYRVKSVEEIPFLTAKERKDAILKADFNPYRMLASNITIDLITDSGFSAMSTKQWSAMMLGDESYAGSASFERYQSAVQDITGYKYVLPAHQGRACEKVLFNALVTEGSVIVNNNHYDSTKTNISLNKGIALDIAMVTDDTADFPGNMDIDKLKKVLEEKGEEIPLVMITVTNNKMRGQPVSMANIKAASYVCKAHGIPFILDGCRFAENSWFIKEREDGYGDMTPREIAKEMFSYADGCMISAKKDANSTMGGVLAMNSEDLYDQCVPYVIATEGHTTYGGLSGRDLEAVAVGLYEVLDESYLRYRRANLKFFEEELISQGVPGVFPAGGHAIYLNANKLCPKIPADEFPGLTFAGLLYIESGVRCLDIGSFSPNASDLIRLAVPRRVYTTEHLKYVARMIARVAEKNKDRETGLTMTRSRTKSAQYKHVTGSFKMKEDM</sequence>
<evidence type="ECO:0000313" key="5">
    <source>
        <dbReference type="Proteomes" id="UP000749559"/>
    </source>
</evidence>
<dbReference type="Pfam" id="PF01212">
    <property type="entry name" value="Beta_elim_lyase"/>
    <property type="match status" value="1"/>
</dbReference>
<dbReference type="NCBIfam" id="NF009709">
    <property type="entry name" value="PRK13238.1"/>
    <property type="match status" value="1"/>
</dbReference>
<dbReference type="GO" id="GO:0006520">
    <property type="term" value="P:amino acid metabolic process"/>
    <property type="evidence" value="ECO:0007669"/>
    <property type="project" value="InterPro"/>
</dbReference>
<dbReference type="SUPFAM" id="SSF53383">
    <property type="entry name" value="PLP-dependent transferases"/>
    <property type="match status" value="1"/>
</dbReference>
<dbReference type="OrthoDB" id="19261at2759"/>
<comment type="similarity">
    <text evidence="2">Belongs to the beta-eliminating lyase family.</text>
</comment>
<dbReference type="InterPro" id="IPR001597">
    <property type="entry name" value="ArAA_b-elim_lyase/Thr_aldolase"/>
</dbReference>
<dbReference type="InterPro" id="IPR015421">
    <property type="entry name" value="PyrdxlP-dep_Trfase_major"/>
</dbReference>
<evidence type="ECO:0000313" key="4">
    <source>
        <dbReference type="EMBL" id="CAH1787857.1"/>
    </source>
</evidence>
<dbReference type="InterPro" id="IPR015422">
    <property type="entry name" value="PyrdxlP-dep_Trfase_small"/>
</dbReference>
<dbReference type="Gene3D" id="3.90.1150.10">
    <property type="entry name" value="Aspartate Aminotransferase, domain 1"/>
    <property type="match status" value="1"/>
</dbReference>
<dbReference type="EMBL" id="CAIIXF020000006">
    <property type="protein sequence ID" value="CAH1787857.1"/>
    <property type="molecule type" value="Genomic_DNA"/>
</dbReference>
<keyword evidence="5" id="KW-1185">Reference proteome</keyword>
<organism evidence="4 5">
    <name type="scientific">Owenia fusiformis</name>
    <name type="common">Polychaete worm</name>
    <dbReference type="NCBI Taxonomy" id="6347"/>
    <lineage>
        <taxon>Eukaryota</taxon>
        <taxon>Metazoa</taxon>
        <taxon>Spiralia</taxon>
        <taxon>Lophotrochozoa</taxon>
        <taxon>Annelida</taxon>
        <taxon>Polychaeta</taxon>
        <taxon>Sedentaria</taxon>
        <taxon>Canalipalpata</taxon>
        <taxon>Sabellida</taxon>
        <taxon>Oweniida</taxon>
        <taxon>Oweniidae</taxon>
        <taxon>Owenia</taxon>
    </lineage>
</organism>
<comment type="cofactor">
    <cofactor evidence="1">
        <name>pyridoxal 5'-phosphate</name>
        <dbReference type="ChEBI" id="CHEBI:597326"/>
    </cofactor>
</comment>
<gene>
    <name evidence="4" type="ORF">OFUS_LOCUS13488</name>
</gene>
<proteinExistence type="inferred from homology"/>
<dbReference type="GO" id="GO:0016829">
    <property type="term" value="F:lyase activity"/>
    <property type="evidence" value="ECO:0007669"/>
    <property type="project" value="InterPro"/>
</dbReference>
<evidence type="ECO:0000256" key="1">
    <source>
        <dbReference type="ARBA" id="ARBA00001933"/>
    </source>
</evidence>
<evidence type="ECO:0000256" key="2">
    <source>
        <dbReference type="ARBA" id="ARBA00009721"/>
    </source>
</evidence>